<dbReference type="InterPro" id="IPR015943">
    <property type="entry name" value="WD40/YVTN_repeat-like_dom_sf"/>
</dbReference>
<gene>
    <name evidence="2" type="ORF">IW261DRAFT_1335700</name>
</gene>
<dbReference type="SUPFAM" id="SSF75011">
    <property type="entry name" value="3-carboxy-cis,cis-mucoante lactonizing enzyme"/>
    <property type="match status" value="1"/>
</dbReference>
<organism evidence="2 3">
    <name type="scientific">Armillaria novae-zelandiae</name>
    <dbReference type="NCBI Taxonomy" id="153914"/>
    <lineage>
        <taxon>Eukaryota</taxon>
        <taxon>Fungi</taxon>
        <taxon>Dikarya</taxon>
        <taxon>Basidiomycota</taxon>
        <taxon>Agaricomycotina</taxon>
        <taxon>Agaricomycetes</taxon>
        <taxon>Agaricomycetidae</taxon>
        <taxon>Agaricales</taxon>
        <taxon>Marasmiineae</taxon>
        <taxon>Physalacriaceae</taxon>
        <taxon>Armillaria</taxon>
    </lineage>
</organism>
<sequence length="427" mass="43250">MRFASSTLILSLSVVGYAYPVSLRATRRSHGQTVTMGNSTSTQSVGAAYFITNEASGNFVVAAGMSSDGTLTLRQAVSTGGIGSHGNDAGANGPDALFSQGSVKASASGKILATVNAGSNTVSVFSINPSNPTDISMIGFPVGSGGEFPVSVAINSAGDTVCALNGGEVNGVSCFSVDQQNGLVPVAGTNRSLNLNQTTPATGPAGTVSHIVFSEDNKQLIASVKGVPPTPGFLAVWDVADDGSLSESFTSVAPAEGGLLQFSMTIIPGKNAILATDAGIGFDIFDFSSGSNASNKSSVVAIDGQSATCWSSFSPNTKNFFLTDIGTSMVTEINIDNDLVGTVVKASLAQYDQGKGAATIDNDIASMGNNDFMYILTPNVTALNVLSLKAPGNAQLIQKLDIAGPATAAGLQISAANLQGMTTFIAQ</sequence>
<name>A0AA39UID1_9AGAR</name>
<accession>A0AA39UID1</accession>
<evidence type="ECO:0000256" key="1">
    <source>
        <dbReference type="SAM" id="SignalP"/>
    </source>
</evidence>
<evidence type="ECO:0000313" key="2">
    <source>
        <dbReference type="EMBL" id="KAK0480045.1"/>
    </source>
</evidence>
<dbReference type="Gene3D" id="2.130.10.10">
    <property type="entry name" value="YVTN repeat-like/Quinoprotein amine dehydrogenase"/>
    <property type="match status" value="2"/>
</dbReference>
<reference evidence="2" key="1">
    <citation type="submission" date="2023-06" db="EMBL/GenBank/DDBJ databases">
        <authorList>
            <consortium name="Lawrence Berkeley National Laboratory"/>
            <person name="Ahrendt S."/>
            <person name="Sahu N."/>
            <person name="Indic B."/>
            <person name="Wong-Bajracharya J."/>
            <person name="Merenyi Z."/>
            <person name="Ke H.-M."/>
            <person name="Monk M."/>
            <person name="Kocsube S."/>
            <person name="Drula E."/>
            <person name="Lipzen A."/>
            <person name="Balint B."/>
            <person name="Henrissat B."/>
            <person name="Andreopoulos B."/>
            <person name="Martin F.M."/>
            <person name="Harder C.B."/>
            <person name="Rigling D."/>
            <person name="Ford K.L."/>
            <person name="Foster G.D."/>
            <person name="Pangilinan J."/>
            <person name="Papanicolaou A."/>
            <person name="Barry K."/>
            <person name="LaButti K."/>
            <person name="Viragh M."/>
            <person name="Koriabine M."/>
            <person name="Yan M."/>
            <person name="Riley R."/>
            <person name="Champramary S."/>
            <person name="Plett K.L."/>
            <person name="Tsai I.J."/>
            <person name="Slot J."/>
            <person name="Sipos G."/>
            <person name="Plett J."/>
            <person name="Nagy L.G."/>
            <person name="Grigoriev I.V."/>
        </authorList>
    </citation>
    <scope>NUCLEOTIDE SEQUENCE</scope>
    <source>
        <strain evidence="2">ICMP 16352</strain>
    </source>
</reference>
<evidence type="ECO:0000313" key="3">
    <source>
        <dbReference type="Proteomes" id="UP001175227"/>
    </source>
</evidence>
<keyword evidence="3" id="KW-1185">Reference proteome</keyword>
<proteinExistence type="predicted"/>
<dbReference type="AlphaFoldDB" id="A0AA39UID1"/>
<dbReference type="Pfam" id="PF10282">
    <property type="entry name" value="Lactonase"/>
    <property type="match status" value="1"/>
</dbReference>
<dbReference type="EMBL" id="JAUEPR010000010">
    <property type="protein sequence ID" value="KAK0480045.1"/>
    <property type="molecule type" value="Genomic_DNA"/>
</dbReference>
<comment type="caution">
    <text evidence="2">The sequence shown here is derived from an EMBL/GenBank/DDBJ whole genome shotgun (WGS) entry which is preliminary data.</text>
</comment>
<feature type="chain" id="PRO_5041370206" description="3-carboxymuconate cyclase" evidence="1">
    <location>
        <begin position="19"/>
        <end position="427"/>
    </location>
</feature>
<dbReference type="InterPro" id="IPR019405">
    <property type="entry name" value="Lactonase_7-beta_prop"/>
</dbReference>
<evidence type="ECO:0008006" key="4">
    <source>
        <dbReference type="Google" id="ProtNLM"/>
    </source>
</evidence>
<keyword evidence="1" id="KW-0732">Signal</keyword>
<protein>
    <recommendedName>
        <fullName evidence="4">3-carboxymuconate cyclase</fullName>
    </recommendedName>
</protein>
<dbReference type="Proteomes" id="UP001175227">
    <property type="component" value="Unassembled WGS sequence"/>
</dbReference>
<feature type="signal peptide" evidence="1">
    <location>
        <begin position="1"/>
        <end position="18"/>
    </location>
</feature>